<dbReference type="InterPro" id="IPR029063">
    <property type="entry name" value="SAM-dependent_MTases_sf"/>
</dbReference>
<name>A0A179F3G4_METCM</name>
<dbReference type="OrthoDB" id="2013972at2759"/>
<dbReference type="AlphaFoldDB" id="A0A179F3G4"/>
<dbReference type="KEGG" id="pchm:VFPPC_03878"/>
<dbReference type="GO" id="GO:0008168">
    <property type="term" value="F:methyltransferase activity"/>
    <property type="evidence" value="ECO:0007669"/>
    <property type="project" value="UniProtKB-KW"/>
</dbReference>
<evidence type="ECO:0000256" key="1">
    <source>
        <dbReference type="ARBA" id="ARBA00038158"/>
    </source>
</evidence>
<dbReference type="RefSeq" id="XP_018137662.1">
    <property type="nucleotide sequence ID" value="XM_018283329.1"/>
</dbReference>
<gene>
    <name evidence="2" type="ORF">VFPPC_03878</name>
</gene>
<keyword evidence="3" id="KW-1185">Reference proteome</keyword>
<keyword evidence="2" id="KW-0489">Methyltransferase</keyword>
<dbReference type="GeneID" id="28847323"/>
<dbReference type="PANTHER" id="PTHR43591:SF106">
    <property type="entry name" value="S-ADENOSYL-L-METHIONINE-DEPENDENT METHYLTRANSFERASE"/>
    <property type="match status" value="1"/>
</dbReference>
<reference evidence="2 3" key="1">
    <citation type="journal article" date="2016" name="PLoS Pathog.">
        <title>Biosynthesis of antibiotic leucinostatins in bio-control fungus Purpureocillium lilacinum and their inhibition on phytophthora revealed by genome mining.</title>
        <authorList>
            <person name="Wang G."/>
            <person name="Liu Z."/>
            <person name="Lin R."/>
            <person name="Li E."/>
            <person name="Mao Z."/>
            <person name="Ling J."/>
            <person name="Yang Y."/>
            <person name="Yin W.B."/>
            <person name="Xie B."/>
        </authorList>
    </citation>
    <scope>NUCLEOTIDE SEQUENCE [LARGE SCALE GENOMIC DNA]</scope>
    <source>
        <strain evidence="2">170</strain>
    </source>
</reference>
<dbReference type="SUPFAM" id="SSF53335">
    <property type="entry name" value="S-adenosyl-L-methionine-dependent methyltransferases"/>
    <property type="match status" value="1"/>
</dbReference>
<dbReference type="Pfam" id="PF13489">
    <property type="entry name" value="Methyltransf_23"/>
    <property type="match status" value="1"/>
</dbReference>
<dbReference type="Gene3D" id="3.40.50.150">
    <property type="entry name" value="Vaccinia Virus protein VP39"/>
    <property type="match status" value="1"/>
</dbReference>
<protein>
    <submittedName>
        <fullName evidence="2">UMTA methyltransferase family protein</fullName>
    </submittedName>
</protein>
<sequence length="326" mass="37432">MDPRHASDDDEEATSDYDESFVLSEFTSIHTARLIYSYEHGRRYQSLAHNRYGMPNDEAEQMREGMKHKLFSDYILDGKLFIAPIPDNPQKVVDLGTGAGYWALDVAEKYPSARVIGTDLSPIQPQWAPPNAEFRVEDLEDEHRQWSSIYAGADLIHARSLLQTVRHPKLLLQRAYENLRPGGWIECHDVVCTVFQEDGTEYHHHPLHKLYDLINGSFSDVYGWNLPIATQFPDVLRDIGFVNISQRKNKVPIGRWHSDARMREMGLFNQILHSEWAANMFIKYEAMGITAEEADSIGQEILDAFNDPNVQAHHIWVDCWAQKPVG</sequence>
<dbReference type="CDD" id="cd02440">
    <property type="entry name" value="AdoMet_MTases"/>
    <property type="match status" value="1"/>
</dbReference>
<comment type="similarity">
    <text evidence="1">Belongs to the methyltransferase superfamily. LaeA methyltransferase family.</text>
</comment>
<comment type="caution">
    <text evidence="2">The sequence shown here is derived from an EMBL/GenBank/DDBJ whole genome shotgun (WGS) entry which is preliminary data.</text>
</comment>
<evidence type="ECO:0000313" key="3">
    <source>
        <dbReference type="Proteomes" id="UP000078397"/>
    </source>
</evidence>
<keyword evidence="2" id="KW-0808">Transferase</keyword>
<dbReference type="EMBL" id="LSBJ02000002">
    <property type="protein sequence ID" value="OAQ59669.1"/>
    <property type="molecule type" value="Genomic_DNA"/>
</dbReference>
<dbReference type="PANTHER" id="PTHR43591">
    <property type="entry name" value="METHYLTRANSFERASE"/>
    <property type="match status" value="1"/>
</dbReference>
<dbReference type="GO" id="GO:0032259">
    <property type="term" value="P:methylation"/>
    <property type="evidence" value="ECO:0007669"/>
    <property type="project" value="UniProtKB-KW"/>
</dbReference>
<accession>A0A179F3G4</accession>
<proteinExistence type="inferred from homology"/>
<organism evidence="2 3">
    <name type="scientific">Pochonia chlamydosporia 170</name>
    <dbReference type="NCBI Taxonomy" id="1380566"/>
    <lineage>
        <taxon>Eukaryota</taxon>
        <taxon>Fungi</taxon>
        <taxon>Dikarya</taxon>
        <taxon>Ascomycota</taxon>
        <taxon>Pezizomycotina</taxon>
        <taxon>Sordariomycetes</taxon>
        <taxon>Hypocreomycetidae</taxon>
        <taxon>Hypocreales</taxon>
        <taxon>Clavicipitaceae</taxon>
        <taxon>Pochonia</taxon>
    </lineage>
</organism>
<evidence type="ECO:0000313" key="2">
    <source>
        <dbReference type="EMBL" id="OAQ59669.1"/>
    </source>
</evidence>
<dbReference type="Proteomes" id="UP000078397">
    <property type="component" value="Unassembled WGS sequence"/>
</dbReference>